<accession>A0A0L6JV13</accession>
<dbReference type="Gene3D" id="2.60.40.710">
    <property type="entry name" value="Endoglucanase-like"/>
    <property type="match status" value="1"/>
</dbReference>
<dbReference type="GO" id="GO:0005975">
    <property type="term" value="P:carbohydrate metabolic process"/>
    <property type="evidence" value="ECO:0007669"/>
    <property type="project" value="InterPro"/>
</dbReference>
<dbReference type="GO" id="GO:0030248">
    <property type="term" value="F:cellulose binding"/>
    <property type="evidence" value="ECO:0007669"/>
    <property type="project" value="InterPro"/>
</dbReference>
<dbReference type="STRING" id="398512.Bccel_4843"/>
<keyword evidence="3" id="KW-1185">Reference proteome</keyword>
<sequence length="181" mass="19958">MMITNSKMTIYSKEKLIWGTEPEILDNTGIPEVAPDMKVQYATETTALTSNQIAPALKLVNIDEKGVDLSKVKIRYYFTNESGRTQSATLYYADCGAANVNTSIVNTTGNNSYYELSFKESAGILAPSTSLVINSVVTSQDYGTYNQADDYSFIATGNGNYVDNGKITCYYKDQLIWGQEP</sequence>
<dbReference type="InterPro" id="IPR001956">
    <property type="entry name" value="CBM3"/>
</dbReference>
<dbReference type="EMBL" id="LGTC01000001">
    <property type="protein sequence ID" value="KNY29569.1"/>
    <property type="molecule type" value="Genomic_DNA"/>
</dbReference>
<dbReference type="PROSITE" id="PS51172">
    <property type="entry name" value="CBM3"/>
    <property type="match status" value="1"/>
</dbReference>
<dbReference type="SUPFAM" id="SSF49384">
    <property type="entry name" value="Carbohydrate-binding domain"/>
    <property type="match status" value="1"/>
</dbReference>
<proteinExistence type="predicted"/>
<protein>
    <submittedName>
        <fullName evidence="2">Type 3a cellulose-binding domain protein</fullName>
    </submittedName>
</protein>
<dbReference type="InterPro" id="IPR036966">
    <property type="entry name" value="CBM3_sf"/>
</dbReference>
<evidence type="ECO:0000313" key="3">
    <source>
        <dbReference type="Proteomes" id="UP000036923"/>
    </source>
</evidence>
<dbReference type="SMART" id="SM01067">
    <property type="entry name" value="CBM_3"/>
    <property type="match status" value="1"/>
</dbReference>
<gene>
    <name evidence="2" type="ORF">Bccel_4843</name>
</gene>
<name>A0A0L6JV13_9FIRM</name>
<evidence type="ECO:0000313" key="2">
    <source>
        <dbReference type="EMBL" id="KNY29569.1"/>
    </source>
</evidence>
<organism evidence="2 3">
    <name type="scientific">Pseudobacteroides cellulosolvens ATCC 35603 = DSM 2933</name>
    <dbReference type="NCBI Taxonomy" id="398512"/>
    <lineage>
        <taxon>Bacteria</taxon>
        <taxon>Bacillati</taxon>
        <taxon>Bacillota</taxon>
        <taxon>Clostridia</taxon>
        <taxon>Eubacteriales</taxon>
        <taxon>Oscillospiraceae</taxon>
        <taxon>Pseudobacteroides</taxon>
    </lineage>
</organism>
<evidence type="ECO:0000259" key="1">
    <source>
        <dbReference type="PROSITE" id="PS51172"/>
    </source>
</evidence>
<dbReference type="AlphaFoldDB" id="A0A0L6JV13"/>
<dbReference type="InterPro" id="IPR008965">
    <property type="entry name" value="CBM2/CBM3_carb-bd_dom_sf"/>
</dbReference>
<dbReference type="Proteomes" id="UP000036923">
    <property type="component" value="Unassembled WGS sequence"/>
</dbReference>
<dbReference type="Pfam" id="PF00942">
    <property type="entry name" value="CBM_3"/>
    <property type="match status" value="1"/>
</dbReference>
<dbReference type="RefSeq" id="WP_050753768.1">
    <property type="nucleotide sequence ID" value="NZ_LGTC01000001.1"/>
</dbReference>
<feature type="domain" description="CBM3" evidence="1">
    <location>
        <begin position="33"/>
        <end position="181"/>
    </location>
</feature>
<reference evidence="3" key="1">
    <citation type="submission" date="2015-07" db="EMBL/GenBank/DDBJ databases">
        <title>Near-Complete Genome Sequence of the Cellulolytic Bacterium Bacteroides (Pseudobacteroides) cellulosolvens ATCC 35603.</title>
        <authorList>
            <person name="Dassa B."/>
            <person name="Utturkar S.M."/>
            <person name="Klingeman D.M."/>
            <person name="Hurt R.A."/>
            <person name="Keller M."/>
            <person name="Xu J."/>
            <person name="Reddy Y.H.K."/>
            <person name="Borovok I."/>
            <person name="Grinberg I.R."/>
            <person name="Lamed R."/>
            <person name="Zhivin O."/>
            <person name="Bayer E.A."/>
            <person name="Brown S.D."/>
        </authorList>
    </citation>
    <scope>NUCLEOTIDE SEQUENCE [LARGE SCALE GENOMIC DNA]</scope>
    <source>
        <strain evidence="3">DSM 2933</strain>
    </source>
</reference>
<comment type="caution">
    <text evidence="2">The sequence shown here is derived from an EMBL/GenBank/DDBJ whole genome shotgun (WGS) entry which is preliminary data.</text>
</comment>